<dbReference type="InterPro" id="IPR040190">
    <property type="entry name" value="MURQ/GCKR"/>
</dbReference>
<keyword evidence="1 3" id="KW-0456">Lyase</keyword>
<dbReference type="GO" id="GO:0097173">
    <property type="term" value="P:N-acetylmuramic acid catabolic process"/>
    <property type="evidence" value="ECO:0007669"/>
    <property type="project" value="UniProtKB-UniPathway"/>
</dbReference>
<evidence type="ECO:0000313" key="5">
    <source>
        <dbReference type="EMBL" id="TDP92250.1"/>
    </source>
</evidence>
<dbReference type="EMBL" id="SNXX01000015">
    <property type="protein sequence ID" value="TDP92250.1"/>
    <property type="molecule type" value="Genomic_DNA"/>
</dbReference>
<dbReference type="HAMAP" id="MF_00068">
    <property type="entry name" value="MurQ"/>
    <property type="match status" value="1"/>
</dbReference>
<dbReference type="GO" id="GO:0016835">
    <property type="term" value="F:carbon-oxygen lyase activity"/>
    <property type="evidence" value="ECO:0007669"/>
    <property type="project" value="UniProtKB-UniRule"/>
</dbReference>
<comment type="miscellaneous">
    <text evidence="3">A lyase-type mechanism (elimination/hydration) is suggested for the cleavage of the lactyl ether bond of MurNAc 6-phosphate, with the formation of an alpha,beta-unsaturated aldehyde intermediate with (E)-stereochemistry, followed by the syn addition of water to give product.</text>
</comment>
<dbReference type="PANTHER" id="PTHR10088">
    <property type="entry name" value="GLUCOKINASE REGULATORY PROTEIN"/>
    <property type="match status" value="1"/>
</dbReference>
<dbReference type="EC" id="4.2.1.126" evidence="3"/>
<evidence type="ECO:0000256" key="2">
    <source>
        <dbReference type="ARBA" id="ARBA00023277"/>
    </source>
</evidence>
<comment type="subunit">
    <text evidence="3">Homodimer.</text>
</comment>
<evidence type="ECO:0000256" key="1">
    <source>
        <dbReference type="ARBA" id="ARBA00023239"/>
    </source>
</evidence>
<dbReference type="CDD" id="cd05007">
    <property type="entry name" value="SIS_Etherase"/>
    <property type="match status" value="1"/>
</dbReference>
<dbReference type="GO" id="GO:0097367">
    <property type="term" value="F:carbohydrate derivative binding"/>
    <property type="evidence" value="ECO:0007669"/>
    <property type="project" value="InterPro"/>
</dbReference>
<feature type="domain" description="SIS" evidence="4">
    <location>
        <begin position="57"/>
        <end position="220"/>
    </location>
</feature>
<evidence type="ECO:0000256" key="3">
    <source>
        <dbReference type="HAMAP-Rule" id="MF_00068"/>
    </source>
</evidence>
<dbReference type="NCBIfam" id="TIGR00274">
    <property type="entry name" value="N-acetylmuramic acid 6-phosphate etherase"/>
    <property type="match status" value="1"/>
</dbReference>
<dbReference type="NCBIfam" id="NF009222">
    <property type="entry name" value="PRK12570.1"/>
    <property type="match status" value="1"/>
</dbReference>
<dbReference type="Gene3D" id="1.10.8.1080">
    <property type="match status" value="1"/>
</dbReference>
<dbReference type="Proteomes" id="UP000295176">
    <property type="component" value="Unassembled WGS sequence"/>
</dbReference>
<dbReference type="PROSITE" id="PS51464">
    <property type="entry name" value="SIS"/>
    <property type="match status" value="1"/>
</dbReference>
<name>A0A4R6RYQ4_9FIRM</name>
<keyword evidence="2 3" id="KW-0119">Carbohydrate metabolism</keyword>
<dbReference type="AlphaFoldDB" id="A0A4R6RYQ4"/>
<dbReference type="Pfam" id="PF22645">
    <property type="entry name" value="GKRP_SIS_N"/>
    <property type="match status" value="1"/>
</dbReference>
<dbReference type="FunFam" id="3.40.50.10490:FF:000014">
    <property type="entry name" value="N-acetylmuramic acid 6-phosphate etherase"/>
    <property type="match status" value="1"/>
</dbReference>
<comment type="function">
    <text evidence="3">Specifically catalyzes the cleavage of the D-lactyl ether substituent of MurNAc 6-phosphate, producing GlcNAc 6-phosphate and D-lactate.</text>
</comment>
<reference evidence="5 6" key="1">
    <citation type="submission" date="2019-03" db="EMBL/GenBank/DDBJ databases">
        <title>Subsurface microbial communities from deep shales in Ohio and West Virginia, USA.</title>
        <authorList>
            <person name="Wrighton K."/>
        </authorList>
    </citation>
    <scope>NUCLEOTIDE SEQUENCE [LARGE SCALE GENOMIC DNA]</scope>
    <source>
        <strain evidence="5 6">MSL 7</strain>
    </source>
</reference>
<dbReference type="InterPro" id="IPR001347">
    <property type="entry name" value="SIS_dom"/>
</dbReference>
<dbReference type="InterPro" id="IPR005488">
    <property type="entry name" value="Etherase_MurQ"/>
</dbReference>
<comment type="pathway">
    <text evidence="3">Amino-sugar metabolism; N-acetylmuramate degradation.</text>
</comment>
<dbReference type="GO" id="GO:0016803">
    <property type="term" value="F:ether hydrolase activity"/>
    <property type="evidence" value="ECO:0007669"/>
    <property type="project" value="TreeGrafter"/>
</dbReference>
<evidence type="ECO:0000259" key="4">
    <source>
        <dbReference type="PROSITE" id="PS51464"/>
    </source>
</evidence>
<dbReference type="UniPathway" id="UPA00342"/>
<proteinExistence type="inferred from homology"/>
<comment type="catalytic activity">
    <reaction evidence="3">
        <text>N-acetyl-D-muramate 6-phosphate + H2O = N-acetyl-D-glucosamine 6-phosphate + (R)-lactate</text>
        <dbReference type="Rhea" id="RHEA:26410"/>
        <dbReference type="ChEBI" id="CHEBI:15377"/>
        <dbReference type="ChEBI" id="CHEBI:16004"/>
        <dbReference type="ChEBI" id="CHEBI:57513"/>
        <dbReference type="ChEBI" id="CHEBI:58722"/>
        <dbReference type="EC" id="4.2.1.126"/>
    </reaction>
</comment>
<dbReference type="PROSITE" id="PS01272">
    <property type="entry name" value="GCKR"/>
    <property type="match status" value="1"/>
</dbReference>
<dbReference type="RefSeq" id="WP_133530589.1">
    <property type="nucleotide sequence ID" value="NZ_SNXX01000015.1"/>
</dbReference>
<dbReference type="GO" id="GO:0009254">
    <property type="term" value="P:peptidoglycan turnover"/>
    <property type="evidence" value="ECO:0007669"/>
    <property type="project" value="TreeGrafter"/>
</dbReference>
<dbReference type="Gene3D" id="3.40.50.10490">
    <property type="entry name" value="Glucose-6-phosphate isomerase like protein, domain 1"/>
    <property type="match status" value="1"/>
</dbReference>
<gene>
    <name evidence="3" type="primary">murQ</name>
    <name evidence="5" type="ORF">C7957_11514</name>
</gene>
<feature type="active site" evidence="3">
    <location>
        <position position="116"/>
    </location>
</feature>
<feature type="active site" description="Proton donor" evidence="3">
    <location>
        <position position="85"/>
    </location>
</feature>
<evidence type="ECO:0000313" key="6">
    <source>
        <dbReference type="Proteomes" id="UP000295176"/>
    </source>
</evidence>
<sequence>MAENMEKRITEQRNPNTYQIDELQTADVLKIINQEDKKVAAAVNKIIPKIQQVIDRIAPRMKKGGRLFYVGAGTSGRLGILDAVECKPTFSVSPERVIGILAGGEKAMFRSQEDIEDNAELGAEKIRSYEISPNDCVVGIAASGKTPFVIGAVEAARKEGAFTAALVCNQDSALAAAAEMGMAVIVGPEVVTGSTRMKAGTAQKMILNMISTTVMIKQGKVYSNLMVDLQPTNDKLRSRAQNIFKIITAAEDQIAAEYLKRANYELKEAVIMYEKGVELKEAQKLLAENDGVLKKVIN</sequence>
<dbReference type="InterPro" id="IPR046348">
    <property type="entry name" value="SIS_dom_sf"/>
</dbReference>
<protein>
    <recommendedName>
        <fullName evidence="3">N-acetylmuramic acid 6-phosphate etherase</fullName>
        <shortName evidence="3">MurNAc-6-P etherase</shortName>
        <ecNumber evidence="3">4.2.1.126</ecNumber>
    </recommendedName>
    <alternativeName>
        <fullName evidence="3">N-acetylmuramic acid 6-phosphate hydrolase</fullName>
    </alternativeName>
    <alternativeName>
        <fullName evidence="3">N-acetylmuramic acid 6-phosphate lyase</fullName>
    </alternativeName>
</protein>
<dbReference type="InterPro" id="IPR005486">
    <property type="entry name" value="Glucokinase_regulatory_CS"/>
</dbReference>
<dbReference type="NCBIfam" id="NF003915">
    <property type="entry name" value="PRK05441.1"/>
    <property type="match status" value="1"/>
</dbReference>
<accession>A0A4R6RYQ4</accession>
<comment type="similarity">
    <text evidence="3">Belongs to the GCKR-like family. MurNAc-6-P etherase subfamily.</text>
</comment>
<dbReference type="PANTHER" id="PTHR10088:SF4">
    <property type="entry name" value="GLUCOKINASE REGULATORY PROTEIN"/>
    <property type="match status" value="1"/>
</dbReference>
<dbReference type="GO" id="GO:0046348">
    <property type="term" value="P:amino sugar catabolic process"/>
    <property type="evidence" value="ECO:0007669"/>
    <property type="project" value="InterPro"/>
</dbReference>
<comment type="caution">
    <text evidence="5">The sequence shown here is derived from an EMBL/GenBank/DDBJ whole genome shotgun (WGS) entry which is preliminary data.</text>
</comment>
<organism evidence="5 6">
    <name type="scientific">Halanaerobium saccharolyticum</name>
    <dbReference type="NCBI Taxonomy" id="43595"/>
    <lineage>
        <taxon>Bacteria</taxon>
        <taxon>Bacillati</taxon>
        <taxon>Bacillota</taxon>
        <taxon>Clostridia</taxon>
        <taxon>Halanaerobiales</taxon>
        <taxon>Halanaerobiaceae</taxon>
        <taxon>Halanaerobium</taxon>
    </lineage>
</organism>
<dbReference type="SUPFAM" id="SSF53697">
    <property type="entry name" value="SIS domain"/>
    <property type="match status" value="1"/>
</dbReference>